<feature type="compositionally biased region" description="Polar residues" evidence="1">
    <location>
        <begin position="595"/>
        <end position="604"/>
    </location>
</feature>
<accession>A0AAE8SXX0</accession>
<feature type="compositionally biased region" description="Acidic residues" evidence="1">
    <location>
        <begin position="668"/>
        <end position="678"/>
    </location>
</feature>
<feature type="compositionally biased region" description="Acidic residues" evidence="1">
    <location>
        <begin position="1235"/>
        <end position="1249"/>
    </location>
</feature>
<feature type="compositionally biased region" description="Low complexity" evidence="1">
    <location>
        <begin position="461"/>
        <end position="479"/>
    </location>
</feature>
<feature type="compositionally biased region" description="Low complexity" evidence="1">
    <location>
        <begin position="487"/>
        <end position="551"/>
    </location>
</feature>
<feature type="compositionally biased region" description="Low complexity" evidence="1">
    <location>
        <begin position="193"/>
        <end position="213"/>
    </location>
</feature>
<feature type="chain" id="PRO_5042222500" evidence="2">
    <location>
        <begin position="29"/>
        <end position="1459"/>
    </location>
</feature>
<dbReference type="EMBL" id="ONZQ02000012">
    <property type="protein sequence ID" value="SPO05204.1"/>
    <property type="molecule type" value="Genomic_DNA"/>
</dbReference>
<feature type="signal peptide" evidence="2">
    <location>
        <begin position="1"/>
        <end position="28"/>
    </location>
</feature>
<evidence type="ECO:0000256" key="2">
    <source>
        <dbReference type="SAM" id="SignalP"/>
    </source>
</evidence>
<keyword evidence="4" id="KW-1185">Reference proteome</keyword>
<feature type="region of interest" description="Disordered" evidence="1">
    <location>
        <begin position="105"/>
        <end position="685"/>
    </location>
</feature>
<feature type="compositionally biased region" description="Low complexity" evidence="1">
    <location>
        <begin position="575"/>
        <end position="587"/>
    </location>
</feature>
<feature type="compositionally biased region" description="Low complexity" evidence="1">
    <location>
        <begin position="259"/>
        <end position="274"/>
    </location>
</feature>
<comment type="caution">
    <text evidence="3">The sequence shown here is derived from an EMBL/GenBank/DDBJ whole genome shotgun (WGS) entry which is preliminary data.</text>
</comment>
<feature type="compositionally biased region" description="Polar residues" evidence="1">
    <location>
        <begin position="448"/>
        <end position="460"/>
    </location>
</feature>
<feature type="compositionally biased region" description="Basic and acidic residues" evidence="1">
    <location>
        <begin position="613"/>
        <end position="667"/>
    </location>
</feature>
<feature type="compositionally biased region" description="Low complexity" evidence="1">
    <location>
        <begin position="223"/>
        <end position="234"/>
    </location>
</feature>
<feature type="compositionally biased region" description="Polar residues" evidence="1">
    <location>
        <begin position="558"/>
        <end position="574"/>
    </location>
</feature>
<feature type="compositionally biased region" description="Polar residues" evidence="1">
    <location>
        <begin position="239"/>
        <end position="258"/>
    </location>
</feature>
<name>A0AAE8SXX0_9PEZI</name>
<feature type="region of interest" description="Disordered" evidence="1">
    <location>
        <begin position="710"/>
        <end position="749"/>
    </location>
</feature>
<reference evidence="3" key="1">
    <citation type="submission" date="2018-03" db="EMBL/GenBank/DDBJ databases">
        <authorList>
            <person name="Guldener U."/>
        </authorList>
    </citation>
    <scope>NUCLEOTIDE SEQUENCE</scope>
</reference>
<protein>
    <submittedName>
        <fullName evidence="3">Uncharacterized protein</fullName>
    </submittedName>
</protein>
<feature type="region of interest" description="Disordered" evidence="1">
    <location>
        <begin position="1222"/>
        <end position="1254"/>
    </location>
</feature>
<feature type="compositionally biased region" description="Low complexity" evidence="1">
    <location>
        <begin position="344"/>
        <end position="387"/>
    </location>
</feature>
<dbReference type="Proteomes" id="UP001187682">
    <property type="component" value="Unassembled WGS sequence"/>
</dbReference>
<feature type="compositionally biased region" description="Low complexity" evidence="1">
    <location>
        <begin position="420"/>
        <end position="447"/>
    </location>
</feature>
<evidence type="ECO:0000256" key="1">
    <source>
        <dbReference type="SAM" id="MobiDB-lite"/>
    </source>
</evidence>
<proteinExistence type="predicted"/>
<feature type="region of interest" description="Disordered" evidence="1">
    <location>
        <begin position="31"/>
        <end position="54"/>
    </location>
</feature>
<feature type="compositionally biased region" description="Low complexity" evidence="1">
    <location>
        <begin position="305"/>
        <end position="335"/>
    </location>
</feature>
<evidence type="ECO:0000313" key="3">
    <source>
        <dbReference type="EMBL" id="SPO05204.1"/>
    </source>
</evidence>
<feature type="compositionally biased region" description="Polar residues" evidence="1">
    <location>
        <begin position="291"/>
        <end position="304"/>
    </location>
</feature>
<sequence>MAAGTPRGGTLLGVLLLLLLAFVSFGQAVTPNLDNDNDRRAPPPPVAESTSDTGFVHYQRPQSTDQSFVHYQRPQTTVQPVIRTTTVVKVVTEDVTIVDSDVAGLTTQPRCGCGEVDESSTEENAPVATGPPVEGGSTTVVAPPQLPVPDSDSEPHPIPPVSTPRVSPSSKAPSQAPVESPNSSQVAGEPDTQPGSQAPQVPPSSSLQPVQTSKVPPGAPIESPSSSQVVGGPVAEPGSDSTPQETPTAPPGSSSPVNQAPQASASKPSAGGQKPESTVPAAESSTKPEDAQSSTSPAGQASTPADQKSSSDSDSAATSAQSEPPSASTSPAPVANSNEKPQDTPTFTSSTRQTSTSVGQQSSSILTSSPASGQSESPSASNYSSAPVAQSSEKSEDVESSSSPGGHTSTSEDQKQSAHTTTVGSSTQSASTSGNSESSSAAVPSTAGTGESNSEGSSPVSTQPASTSDSSSAALSPTTEDVEVSSEESSSLSTQLTLTQPASTTDQSESSSTAVSSSTEDGAATSEGSSSVSTQPTSTSQSSSSAVSSATEDGKASSEVSSSVATQLTSTQPASTQPVSTSVQSTTGDTEGSKSDQAATSTAPAKQEEDDDEKKKDDEEKKKDDEEKKKDEEEKKKDEEEKKKDEEEKKKDEEEKKKDEEEKKKDKEEEEEEEEELDKETQAKAQMAKVAERMVEVAWMASLAERWPKWPGWPTYPPPSGEQEDTGEVTGTPIRTTSPPSITSEPEPECTESVVFDASCLQECTTFSYSLINSTSTWTKCGDSECSTTSACQTTPAVTATSWSTKTCSQTFTQTDHCEQLCTKVISSLTQTTGYTTETLCPSSAICTPTVVCETQEPTTTTSYTTESEEPTAACYALREDIDARVAASENGNATEELRTEKRQVDNNPYLLRWDSLSHPDTWHQGRKAWFSIWRERLDKLGPAAPRLAQVQFWDDDFAPSHAVFTPFGDVPAGSGVRNLGGCTAVIIMTPYGVYVAQFSEIPTFMGPNQASFQNPLVYDYTDREKTWKQRVGDFLDKGNSRFQWDSDGANQIPNPNDPASPSLLDLSSGPDGPFYLWHTIPWYYMAIMAPTIGTTEPRLQPLRYPADVLDLRNDLKDRLRASPGFPTYKYNTMGVPPEILEPWYVSRPHRRMMIVQYAPAIPQSDNPSVKYKSVRIWWNGKVVFEKKWCANSINPRTPPANLPDNEFGGVTWPIAPRPGASGAGLRIAARQEQEQEQEGQEGQEEQGEEPTCPLEPARVCEVEVGQTVIPTMGPSIQGTMDVTDYEGRRAHIQDFNNTPFGGFVSSEPQDNHLGFNVTLKFDGEWDKFLIDEGYSCNCTEGVGCDLYSAQCCLKGDCPKCDCPGGACPAGSPLCCETNSCNATRPRDSANYPFKAWDVKMFIRGEKGLSGAEDSWAKNVTCGSSNWDYLNETVVDGLCLPHRRLKCSWDCDHNVDGDA</sequence>
<feature type="compositionally biased region" description="Low complexity" evidence="1">
    <location>
        <begin position="400"/>
        <end position="409"/>
    </location>
</feature>
<feature type="compositionally biased region" description="Low complexity" evidence="1">
    <location>
        <begin position="736"/>
        <end position="745"/>
    </location>
</feature>
<gene>
    <name evidence="3" type="ORF">DNG_07891</name>
</gene>
<keyword evidence="2" id="KW-0732">Signal</keyword>
<evidence type="ECO:0000313" key="4">
    <source>
        <dbReference type="Proteomes" id="UP001187682"/>
    </source>
</evidence>
<organism evidence="3 4">
    <name type="scientific">Cephalotrichum gorgonifer</name>
    <dbReference type="NCBI Taxonomy" id="2041049"/>
    <lineage>
        <taxon>Eukaryota</taxon>
        <taxon>Fungi</taxon>
        <taxon>Dikarya</taxon>
        <taxon>Ascomycota</taxon>
        <taxon>Pezizomycotina</taxon>
        <taxon>Sordariomycetes</taxon>
        <taxon>Hypocreomycetidae</taxon>
        <taxon>Microascales</taxon>
        <taxon>Microascaceae</taxon>
        <taxon>Cephalotrichum</taxon>
    </lineage>
</organism>